<evidence type="ECO:0000313" key="3">
    <source>
        <dbReference type="EMBL" id="KAI7809155.1"/>
    </source>
</evidence>
<dbReference type="InterPro" id="IPR041588">
    <property type="entry name" value="Integrase_H2C2"/>
</dbReference>
<dbReference type="SUPFAM" id="SSF53098">
    <property type="entry name" value="Ribonuclease H-like"/>
    <property type="match status" value="2"/>
</dbReference>
<accession>A0A9W8C6W5</accession>
<evidence type="ECO:0000259" key="2">
    <source>
        <dbReference type="PROSITE" id="PS50994"/>
    </source>
</evidence>
<evidence type="ECO:0000313" key="4">
    <source>
        <dbReference type="Proteomes" id="UP001059041"/>
    </source>
</evidence>
<dbReference type="Gene3D" id="3.10.20.370">
    <property type="match status" value="1"/>
</dbReference>
<dbReference type="InterPro" id="IPR043502">
    <property type="entry name" value="DNA/RNA_pol_sf"/>
</dbReference>
<dbReference type="AlphaFoldDB" id="A0A9W8C6W5"/>
<comment type="caution">
    <text evidence="3">The sequence shown here is derived from an EMBL/GenBank/DDBJ whole genome shotgun (WGS) entry which is preliminary data.</text>
</comment>
<keyword evidence="4" id="KW-1185">Reference proteome</keyword>
<proteinExistence type="predicted"/>
<dbReference type="EMBL" id="JAFHDT010000005">
    <property type="protein sequence ID" value="KAI7809155.1"/>
    <property type="molecule type" value="Genomic_DNA"/>
</dbReference>
<dbReference type="PROSITE" id="PS50994">
    <property type="entry name" value="INTEGRASE"/>
    <property type="match status" value="2"/>
</dbReference>
<dbReference type="GO" id="GO:0015074">
    <property type="term" value="P:DNA integration"/>
    <property type="evidence" value="ECO:0007669"/>
    <property type="project" value="InterPro"/>
</dbReference>
<dbReference type="GO" id="GO:0003676">
    <property type="term" value="F:nucleic acid binding"/>
    <property type="evidence" value="ECO:0007669"/>
    <property type="project" value="InterPro"/>
</dbReference>
<dbReference type="PANTHER" id="PTHR37984:SF15">
    <property type="entry name" value="INTEGRASE CATALYTIC DOMAIN-CONTAINING PROTEIN"/>
    <property type="match status" value="1"/>
</dbReference>
<dbReference type="InterPro" id="IPR036397">
    <property type="entry name" value="RNaseH_sf"/>
</dbReference>
<dbReference type="Pfam" id="PF17921">
    <property type="entry name" value="Integrase_H2C2"/>
    <property type="match status" value="2"/>
</dbReference>
<dbReference type="InterPro" id="IPR041577">
    <property type="entry name" value="RT_RNaseH_2"/>
</dbReference>
<dbReference type="SUPFAM" id="SSF56672">
    <property type="entry name" value="DNA/RNA polymerases"/>
    <property type="match status" value="1"/>
</dbReference>
<dbReference type="Pfam" id="PF17919">
    <property type="entry name" value="RT_RNaseH_2"/>
    <property type="match status" value="1"/>
</dbReference>
<organism evidence="3 4">
    <name type="scientific">Triplophysa rosa</name>
    <name type="common">Cave loach</name>
    <dbReference type="NCBI Taxonomy" id="992332"/>
    <lineage>
        <taxon>Eukaryota</taxon>
        <taxon>Metazoa</taxon>
        <taxon>Chordata</taxon>
        <taxon>Craniata</taxon>
        <taxon>Vertebrata</taxon>
        <taxon>Euteleostomi</taxon>
        <taxon>Actinopterygii</taxon>
        <taxon>Neopterygii</taxon>
        <taxon>Teleostei</taxon>
        <taxon>Ostariophysi</taxon>
        <taxon>Cypriniformes</taxon>
        <taxon>Nemacheilidae</taxon>
        <taxon>Triplophysa</taxon>
    </lineage>
</organism>
<dbReference type="Gene3D" id="3.30.420.10">
    <property type="entry name" value="Ribonuclease H-like superfamily/Ribonuclease H"/>
    <property type="match status" value="2"/>
</dbReference>
<feature type="non-terminal residue" evidence="3">
    <location>
        <position position="710"/>
    </location>
</feature>
<name>A0A9W8C6W5_TRIRA</name>
<dbReference type="Gene3D" id="3.30.70.270">
    <property type="match status" value="1"/>
</dbReference>
<feature type="domain" description="Integrase catalytic" evidence="2">
    <location>
        <begin position="34"/>
        <end position="202"/>
    </location>
</feature>
<reference evidence="3" key="1">
    <citation type="submission" date="2021-02" db="EMBL/GenBank/DDBJ databases">
        <title>Comparative genomics reveals that relaxation of natural selection precedes convergent phenotypic evolution of cavefish.</title>
        <authorList>
            <person name="Peng Z."/>
        </authorList>
    </citation>
    <scope>NUCLEOTIDE SEQUENCE</scope>
    <source>
        <tissue evidence="3">Muscle</tissue>
    </source>
</reference>
<dbReference type="InterPro" id="IPR050951">
    <property type="entry name" value="Retrovirus_Pol_polyprotein"/>
</dbReference>
<dbReference type="Gene3D" id="1.10.340.70">
    <property type="match status" value="2"/>
</dbReference>
<dbReference type="PANTHER" id="PTHR37984">
    <property type="entry name" value="PROTEIN CBG26694"/>
    <property type="match status" value="1"/>
</dbReference>
<feature type="domain" description="Integrase catalytic" evidence="2">
    <location>
        <begin position="527"/>
        <end position="641"/>
    </location>
</feature>
<dbReference type="Pfam" id="PF00665">
    <property type="entry name" value="rve"/>
    <property type="match status" value="1"/>
</dbReference>
<dbReference type="FunFam" id="3.30.420.10:FF:000032">
    <property type="entry name" value="Retrovirus-related Pol polyprotein from transposon 297-like Protein"/>
    <property type="match status" value="2"/>
</dbReference>
<evidence type="ECO:0000256" key="1">
    <source>
        <dbReference type="ARBA" id="ARBA00039658"/>
    </source>
</evidence>
<sequence>MAHEGHLGIVKLKQRCRDLVWWPGIDRDIEGLVRDCEPYLLSGKSGQPVPTPLQPVPWPSRPWEHLQLDILVDRFSKAVHFVPLPKLPSARETAQLMVDHVFRLHGLPVDVVSDRGPQFSSRFWKEFCRQIGASASLSSGFHPQTNGQCERANQDLGRMLRCLTSSNPSSWCSQLSWVEYAHNSLQSSASGMSPFECSLGYNPPLFPSQEPDAAVPSALAFVQRCRRTWRKARGVLARTMRRTKAVADRHRSSPPVYVCGQRVWLSTKDLPLRAPSRKLAPKFIRNFSSVAEPLTTLTKKSNGPFTWTDRANQAFDSLKQHFTSAPILVLPDPELPFVLEVDASDVGVGAVLSQRSKNTHKLHPCAFFSRRLSPTQRNYDIGNRELLATHPETILPTSRVLASIQWDLEEAVKRAQKRQPDPGNGPRGRLFVPDHLRSKVLQWAHASPSSGHPGATRTCELLQRKFWWPRIQADVRTFVSACWVCAQNKEPRSHPQGLLHPLPIPRRPWSHISLDFTCRLIPLPKLPTAIQTAEIMMRHVFRIHGFPQDMVSDRGPQFTSRFWKAFGQLIGSSVSLSSGFHPQSNGQTERVNQDIEKTLRCLVSNNQTTWTPRLMWAEFAHNTLYHSSLHMSPFECLFGFPPSLFPGQEPEAEDPAATQFVRRCQHSWQRARAALIKATQLQQRQANKRRRVGPILRVGQRVWLSTRDLP</sequence>
<dbReference type="InterPro" id="IPR001584">
    <property type="entry name" value="Integrase_cat-core"/>
</dbReference>
<dbReference type="Proteomes" id="UP001059041">
    <property type="component" value="Linkage Group LG5"/>
</dbReference>
<dbReference type="FunFam" id="1.10.340.70:FF:000001">
    <property type="entry name" value="Retrovirus-related Pol polyprotein from transposon gypsy-like Protein"/>
    <property type="match status" value="1"/>
</dbReference>
<dbReference type="InterPro" id="IPR012337">
    <property type="entry name" value="RNaseH-like_sf"/>
</dbReference>
<protein>
    <recommendedName>
        <fullName evidence="1">Gypsy retrotransposon integrase-like protein 1</fullName>
    </recommendedName>
</protein>
<dbReference type="InterPro" id="IPR043128">
    <property type="entry name" value="Rev_trsase/Diguanyl_cyclase"/>
</dbReference>
<gene>
    <name evidence="3" type="ORF">IRJ41_000814</name>
</gene>